<comment type="pathway">
    <text evidence="3 13">Cofactor biosynthesis; riboflavin biosynthesis; 5-amino-6-(D-ribitylamino)uracil from GTP: step 1/4.</text>
</comment>
<dbReference type="Gene3D" id="3.90.870.10">
    <property type="entry name" value="DHBP synthase"/>
    <property type="match status" value="1"/>
</dbReference>
<dbReference type="Gene3D" id="3.40.50.10990">
    <property type="entry name" value="GTP cyclohydrolase II"/>
    <property type="match status" value="1"/>
</dbReference>
<dbReference type="InterPro" id="IPR036144">
    <property type="entry name" value="RibA-like_sf"/>
</dbReference>
<reference evidence="15" key="1">
    <citation type="submission" date="2024-02" db="EMBL/GenBank/DDBJ databases">
        <title>Draft genome sequence of new strains in genus Ureaplasma.</title>
        <authorList>
            <person name="Nakajima Y."/>
            <person name="Segawa T."/>
        </authorList>
    </citation>
    <scope>NUCLEOTIDE SEQUENCE [LARGE SCALE GENOMIC DNA]</scope>
    <source>
        <strain evidence="15">OM1</strain>
    </source>
</reference>
<dbReference type="EMBL" id="BAABQM010000004">
    <property type="protein sequence ID" value="GAA5414875.1"/>
    <property type="molecule type" value="Genomic_DNA"/>
</dbReference>
<evidence type="ECO:0000313" key="15">
    <source>
        <dbReference type="EMBL" id="GAA5414875.1"/>
    </source>
</evidence>
<comment type="function">
    <text evidence="2">Catalyzes the conversion of D-ribulose 5-phosphate to formate and 3,4-dihydroxy-2-butanone 4-phosphate.</text>
</comment>
<keyword evidence="8 13" id="KW-0547">Nucleotide-binding</keyword>
<feature type="active site" description="Nucleophile" evidence="13">
    <location>
        <position position="328"/>
    </location>
</feature>
<dbReference type="HAMAP" id="MF_00179">
    <property type="entry name" value="RibA"/>
    <property type="match status" value="1"/>
</dbReference>
<feature type="binding site" evidence="13">
    <location>
        <position position="267"/>
    </location>
    <ligand>
        <name>Zn(2+)</name>
        <dbReference type="ChEBI" id="CHEBI:29105"/>
        <note>catalytic</note>
    </ligand>
</feature>
<evidence type="ECO:0000256" key="8">
    <source>
        <dbReference type="ARBA" id="ARBA00022741"/>
    </source>
</evidence>
<evidence type="ECO:0000256" key="3">
    <source>
        <dbReference type="ARBA" id="ARBA00004853"/>
    </source>
</evidence>
<dbReference type="SUPFAM" id="SSF142695">
    <property type="entry name" value="RibA-like"/>
    <property type="match status" value="1"/>
</dbReference>
<keyword evidence="6 13" id="KW-0686">Riboflavin biosynthesis</keyword>
<comment type="pathway">
    <text evidence="4">Cofactor biosynthesis; riboflavin biosynthesis; 2-hydroxy-3-oxobutyl phosphate from D-ribulose 5-phosphate: step 1/1.</text>
</comment>
<feature type="binding site" evidence="13">
    <location>
        <begin position="292"/>
        <end position="294"/>
    </location>
    <ligand>
        <name>GTP</name>
        <dbReference type="ChEBI" id="CHEBI:37565"/>
    </ligand>
</feature>
<keyword evidence="10 13" id="KW-0862">Zinc</keyword>
<feature type="active site" description="Proton acceptor" evidence="13">
    <location>
        <position position="326"/>
    </location>
</feature>
<name>A0ABP9U888_9BACT</name>
<evidence type="ECO:0000313" key="16">
    <source>
        <dbReference type="Proteomes" id="UP001449582"/>
    </source>
</evidence>
<dbReference type="NCBIfam" id="NF001591">
    <property type="entry name" value="PRK00393.1"/>
    <property type="match status" value="1"/>
</dbReference>
<evidence type="ECO:0000256" key="4">
    <source>
        <dbReference type="ARBA" id="ARBA00004904"/>
    </source>
</evidence>
<organism evidence="15 16">
    <name type="scientific">Ureaplasma ceti</name>
    <dbReference type="NCBI Taxonomy" id="3119530"/>
    <lineage>
        <taxon>Bacteria</taxon>
        <taxon>Bacillati</taxon>
        <taxon>Mycoplasmatota</taxon>
        <taxon>Mycoplasmoidales</taxon>
        <taxon>Mycoplasmoidaceae</taxon>
        <taxon>Ureaplasma</taxon>
    </lineage>
</organism>
<keyword evidence="11 13" id="KW-0342">GTP-binding</keyword>
<accession>A0ABP9U888</accession>
<dbReference type="EC" id="3.5.4.25" evidence="13"/>
<feature type="binding site" evidence="13">
    <location>
        <position position="254"/>
    </location>
    <ligand>
        <name>Zn(2+)</name>
        <dbReference type="ChEBI" id="CHEBI:29105"/>
        <note>catalytic</note>
    </ligand>
</feature>
<feature type="binding site" evidence="13">
    <location>
        <position position="349"/>
    </location>
    <ligand>
        <name>GTP</name>
        <dbReference type="ChEBI" id="CHEBI:37565"/>
    </ligand>
</feature>
<dbReference type="InterPro" id="IPR032677">
    <property type="entry name" value="GTP_cyclohydro_II"/>
</dbReference>
<dbReference type="SUPFAM" id="SSF55821">
    <property type="entry name" value="YrdC/RibB"/>
    <property type="match status" value="1"/>
</dbReference>
<evidence type="ECO:0000256" key="10">
    <source>
        <dbReference type="ARBA" id="ARBA00022833"/>
    </source>
</evidence>
<dbReference type="Pfam" id="PF00925">
    <property type="entry name" value="GTP_cyclohydro2"/>
    <property type="match status" value="1"/>
</dbReference>
<feature type="binding site" evidence="13">
    <location>
        <position position="314"/>
    </location>
    <ligand>
        <name>GTP</name>
        <dbReference type="ChEBI" id="CHEBI:37565"/>
    </ligand>
</feature>
<comment type="similarity">
    <text evidence="13">Belongs to the GTP cyclohydrolase II family.</text>
</comment>
<dbReference type="PIRSF" id="PIRSF001259">
    <property type="entry name" value="RibA"/>
    <property type="match status" value="1"/>
</dbReference>
<dbReference type="InterPro" id="IPR000422">
    <property type="entry name" value="DHBP_synthase_RibB"/>
</dbReference>
<keyword evidence="7 13" id="KW-0479">Metal-binding</keyword>
<evidence type="ECO:0000256" key="6">
    <source>
        <dbReference type="ARBA" id="ARBA00022619"/>
    </source>
</evidence>
<dbReference type="PANTHER" id="PTHR21327:SF18">
    <property type="entry name" value="3,4-DIHYDROXY-2-BUTANONE 4-PHOSPHATE SYNTHASE"/>
    <property type="match status" value="1"/>
</dbReference>
<protein>
    <recommendedName>
        <fullName evidence="13">GTP cyclohydrolase-2</fullName>
        <ecNumber evidence="13">3.5.4.25</ecNumber>
    </recommendedName>
    <alternativeName>
        <fullName evidence="13">GTP cyclohydrolase II</fullName>
    </alternativeName>
</protein>
<evidence type="ECO:0000256" key="7">
    <source>
        <dbReference type="ARBA" id="ARBA00022723"/>
    </source>
</evidence>
<evidence type="ECO:0000256" key="1">
    <source>
        <dbReference type="ARBA" id="ARBA00000141"/>
    </source>
</evidence>
<dbReference type="NCBIfam" id="TIGR00506">
    <property type="entry name" value="ribB"/>
    <property type="match status" value="1"/>
</dbReference>
<dbReference type="NCBIfam" id="TIGR00505">
    <property type="entry name" value="ribA"/>
    <property type="match status" value="1"/>
</dbReference>
<evidence type="ECO:0000256" key="5">
    <source>
        <dbReference type="ARBA" id="ARBA00005520"/>
    </source>
</evidence>
<feature type="binding site" evidence="13">
    <location>
        <begin position="249"/>
        <end position="253"/>
    </location>
    <ligand>
        <name>GTP</name>
        <dbReference type="ChEBI" id="CHEBI:37565"/>
    </ligand>
</feature>
<evidence type="ECO:0000256" key="13">
    <source>
        <dbReference type="HAMAP-Rule" id="MF_00179"/>
    </source>
</evidence>
<comment type="catalytic activity">
    <reaction evidence="1">
        <text>D-ribulose 5-phosphate = (2S)-2-hydroxy-3-oxobutyl phosphate + formate + H(+)</text>
        <dbReference type="Rhea" id="RHEA:18457"/>
        <dbReference type="ChEBI" id="CHEBI:15378"/>
        <dbReference type="ChEBI" id="CHEBI:15740"/>
        <dbReference type="ChEBI" id="CHEBI:58121"/>
        <dbReference type="ChEBI" id="CHEBI:58830"/>
        <dbReference type="EC" id="4.1.99.12"/>
    </reaction>
</comment>
<dbReference type="InterPro" id="IPR000926">
    <property type="entry name" value="RibA"/>
</dbReference>
<comment type="caution">
    <text evidence="15">The sequence shown here is derived from an EMBL/GenBank/DDBJ whole genome shotgun (WGS) entry which is preliminary data.</text>
</comment>
<keyword evidence="16" id="KW-1185">Reference proteome</keyword>
<dbReference type="RefSeq" id="WP_353290036.1">
    <property type="nucleotide sequence ID" value="NZ_BAABQM010000004.1"/>
</dbReference>
<dbReference type="PANTHER" id="PTHR21327">
    <property type="entry name" value="GTP CYCLOHYDROLASE II-RELATED"/>
    <property type="match status" value="1"/>
</dbReference>
<evidence type="ECO:0000256" key="11">
    <source>
        <dbReference type="ARBA" id="ARBA00023134"/>
    </source>
</evidence>
<evidence type="ECO:0000256" key="2">
    <source>
        <dbReference type="ARBA" id="ARBA00002284"/>
    </source>
</evidence>
<feature type="binding site" evidence="13">
    <location>
        <position position="354"/>
    </location>
    <ligand>
        <name>GTP</name>
        <dbReference type="ChEBI" id="CHEBI:37565"/>
    </ligand>
</feature>
<sequence length="401" mass="45062">MSTVFEALEQLKKGGLIVVVDDEDRENEGDSIGSAELATKDMINFMATYGKGLICMPMSQERADKLELSPMVNNNTDNHQTAFTQSIDYVESTTGISAEERAITAIQAAQTRIKAKDFRRPGHMFPLVAKELGLFERRGHTEATVDLMRLANLSDCGLCCEIMNREGEMMRITELTRFAKRHNLPIISVQQILDYRKENEQLIKLNNMVDLPTKYGMFKLYSFTTPFSIEPELAIVKGNIKNKDEVLCRLHSECLTGDVFGSLRCDCGLQLETALKAIEQNGSGVVLYLRQEGRGIGLVNKLKAYKLQEKGYDTLQANLELGFSGDEREYFVAAQILKYLMVNSINLLTNNPHKVKQLSNNGIVVAERTAIEIEANPYDATYLKTKKDKMGHILTLTKKVK</sequence>
<feature type="binding site" evidence="13">
    <location>
        <position position="265"/>
    </location>
    <ligand>
        <name>Zn(2+)</name>
        <dbReference type="ChEBI" id="CHEBI:29105"/>
        <note>catalytic</note>
    </ligand>
</feature>
<evidence type="ECO:0000256" key="9">
    <source>
        <dbReference type="ARBA" id="ARBA00022801"/>
    </source>
</evidence>
<gene>
    <name evidence="13" type="primary">ribA</name>
    <name evidence="15" type="ORF">UREOM_5860</name>
</gene>
<dbReference type="InterPro" id="IPR017945">
    <property type="entry name" value="DHBP_synth_RibB-like_a/b_dom"/>
</dbReference>
<evidence type="ECO:0000259" key="14">
    <source>
        <dbReference type="Pfam" id="PF00925"/>
    </source>
</evidence>
<comment type="catalytic activity">
    <reaction evidence="12 13">
        <text>GTP + 4 H2O = 2,5-diamino-6-hydroxy-4-(5-phosphoribosylamino)-pyrimidine + formate + 2 phosphate + 3 H(+)</text>
        <dbReference type="Rhea" id="RHEA:23704"/>
        <dbReference type="ChEBI" id="CHEBI:15377"/>
        <dbReference type="ChEBI" id="CHEBI:15378"/>
        <dbReference type="ChEBI" id="CHEBI:15740"/>
        <dbReference type="ChEBI" id="CHEBI:37565"/>
        <dbReference type="ChEBI" id="CHEBI:43474"/>
        <dbReference type="ChEBI" id="CHEBI:58614"/>
        <dbReference type="EC" id="3.5.4.25"/>
    </reaction>
</comment>
<dbReference type="CDD" id="cd00641">
    <property type="entry name" value="GTP_cyclohydro2"/>
    <property type="match status" value="1"/>
</dbReference>
<feature type="domain" description="GTP cyclohydrolase II" evidence="14">
    <location>
        <begin position="209"/>
        <end position="369"/>
    </location>
</feature>
<comment type="cofactor">
    <cofactor evidence="13">
        <name>Zn(2+)</name>
        <dbReference type="ChEBI" id="CHEBI:29105"/>
    </cofactor>
    <text evidence="13">Binds 1 zinc ion per subunit.</text>
</comment>
<proteinExistence type="inferred from homology"/>
<feature type="binding site" evidence="13">
    <location>
        <position position="270"/>
    </location>
    <ligand>
        <name>GTP</name>
        <dbReference type="ChEBI" id="CHEBI:37565"/>
    </ligand>
</feature>
<keyword evidence="9 13" id="KW-0378">Hydrolase</keyword>
<evidence type="ECO:0000256" key="12">
    <source>
        <dbReference type="ARBA" id="ARBA00049295"/>
    </source>
</evidence>
<dbReference type="Pfam" id="PF00926">
    <property type="entry name" value="DHBP_synthase"/>
    <property type="match status" value="1"/>
</dbReference>
<comment type="similarity">
    <text evidence="5">In the N-terminal section; belongs to the DHBP synthase family.</text>
</comment>
<dbReference type="Proteomes" id="UP001449582">
    <property type="component" value="Unassembled WGS sequence"/>
</dbReference>
<comment type="function">
    <text evidence="13">Catalyzes the conversion of GTP to 2,5-diamino-6-ribosylamino-4(3H)-pyrimidinone 5'-phosphate (DARP), formate and pyrophosphate.</text>
</comment>